<evidence type="ECO:0000256" key="4">
    <source>
        <dbReference type="ARBA" id="ARBA00022840"/>
    </source>
</evidence>
<dbReference type="PROSITE" id="PS50011">
    <property type="entry name" value="PROTEIN_KINASE_DOM"/>
    <property type="match status" value="1"/>
</dbReference>
<keyword evidence="2 6" id="KW-0547">Nucleotide-binding</keyword>
<dbReference type="Pfam" id="PF00069">
    <property type="entry name" value="Pkinase"/>
    <property type="match status" value="1"/>
</dbReference>
<keyword evidence="1 8" id="KW-0808">Transferase</keyword>
<evidence type="ECO:0000313" key="8">
    <source>
        <dbReference type="EMBL" id="PRQ08570.1"/>
    </source>
</evidence>
<keyword evidence="5" id="KW-0853">WD repeat</keyword>
<accession>A0A2S9YU15</accession>
<dbReference type="Proteomes" id="UP000238823">
    <property type="component" value="Unassembled WGS sequence"/>
</dbReference>
<dbReference type="PROSITE" id="PS50294">
    <property type="entry name" value="WD_REPEATS_REGION"/>
    <property type="match status" value="1"/>
</dbReference>
<reference evidence="8 9" key="1">
    <citation type="submission" date="2018-03" db="EMBL/GenBank/DDBJ databases">
        <title>Draft Genome Sequences of the Obligatory Marine Myxobacteria Enhygromyxa salina SWB007.</title>
        <authorList>
            <person name="Poehlein A."/>
            <person name="Moghaddam J.A."/>
            <person name="Harms H."/>
            <person name="Alanjari M."/>
            <person name="Koenig G.M."/>
            <person name="Daniel R."/>
            <person name="Schaeberle T.F."/>
        </authorList>
    </citation>
    <scope>NUCLEOTIDE SEQUENCE [LARGE SCALE GENOMIC DNA]</scope>
    <source>
        <strain evidence="8 9">SWB007</strain>
    </source>
</reference>
<dbReference type="PANTHER" id="PTHR43289:SF34">
    <property type="entry name" value="SERINE_THREONINE-PROTEIN KINASE YBDM-RELATED"/>
    <property type="match status" value="1"/>
</dbReference>
<gene>
    <name evidence="8" type="primary">pknB_6</name>
    <name evidence="8" type="ORF">ENSA7_18560</name>
</gene>
<dbReference type="SUPFAM" id="SSF82171">
    <property type="entry name" value="DPP6 N-terminal domain-like"/>
    <property type="match status" value="1"/>
</dbReference>
<proteinExistence type="predicted"/>
<evidence type="ECO:0000259" key="7">
    <source>
        <dbReference type="PROSITE" id="PS50011"/>
    </source>
</evidence>
<sequence>MLGEQPTLGAGELGDPGAIPARIGRYVVIEPIGEGGMGLVFSAYDPKLDRKVAVKLVRPALRETDSGGPGDPHRRLLREAQVLAKLSHPNVIHVYEVGALQDQVFITMEYFEGPTLERWQDRTNGSWRETLAIYRAAGRGLEAAHAAGLVHRDFKAQNVLVGADGQVRVIDFGLAREGDSVPLATQLGDEAAAATLEQLTMTGAIMGTPAYMAPEQHADRELDARTDQFSFCVSLYEALYGERPFAGSTLAELSANVLGGKIQPPPRFEEVPAWLRRVLLRGLAVNPDDRYPSITQLLAELGRDRVAWGRWVVAGVGVVALATLGWFGWGQVSEAQRARAQGEHLRVEFGRMRASNAEDELHRLRARTSTQRWDDLVLAWANEEVSIDPTRALASLRHLQDLEANLGAARTIAANAWQRGVARTATPLSGDVVALAVTDLGDFVATLDDAGVVRTWDLGGQLREWPCPETASALAVASGSHSFAVGTKAGTIHLVDSTTGAPAVVTIAAHEGTIHALAFAPDDAALASAGHDHAVRRWALPTGERIDAMTNHDAAVVALAYERGGVGLATASVTGQLGWWDPTTAKVRMVDGGGGRVSSLVVSKATVWAVANDGVITWRPDSTPRRISLAHVAALQLTDEGAVIAVHDDGAVTWSDDNPDSPPRPLIVSAPATRVAHSAGDGGIWLAGPELGVQRWDATPASASVSPFAEGAGALSFSTDGQLLAIVGNRGGLRVQQSTGESVLTTSFDVRPVRASFSPTADRVAVQLIDGSVQLVTTQAPAQTRTLIELKVGPLAKPLELVGSSGGAPHPELVWTPDGRALAFAACFYVDNCNVVVVDADTEAMRGPVAQVPYVSTLAPTPSGDAVLIGRRDQPVVAVLDVASGELSDTSFAGMRLLGQAWTEDGRVRIATAEAETSSIWSWDPESGQRHRLLDEAGFSQLTATEDATAVYMRSQDDTAVLWSIASTRFALVPVLPPGVDRIYLSADGQTLLARGFTERDNAGFSQVLDVRTGQARRLPRLLDPIDVSVAGVVADHQYGVGVRIWDDPTPDQAVEFQTWLEHATNVEVGVEALRAGG</sequence>
<protein>
    <submittedName>
        <fullName evidence="8">Serine/threonine-protein kinase PknB</fullName>
        <ecNumber evidence="8">2.7.11.1</ecNumber>
    </submittedName>
</protein>
<evidence type="ECO:0000256" key="6">
    <source>
        <dbReference type="PROSITE-ProRule" id="PRU10141"/>
    </source>
</evidence>
<dbReference type="PROSITE" id="PS00107">
    <property type="entry name" value="PROTEIN_KINASE_ATP"/>
    <property type="match status" value="1"/>
</dbReference>
<evidence type="ECO:0000313" key="9">
    <source>
        <dbReference type="Proteomes" id="UP000238823"/>
    </source>
</evidence>
<dbReference type="InterPro" id="IPR011047">
    <property type="entry name" value="Quinoprotein_ADH-like_sf"/>
</dbReference>
<dbReference type="Gene3D" id="3.30.200.20">
    <property type="entry name" value="Phosphorylase Kinase, domain 1"/>
    <property type="match status" value="1"/>
</dbReference>
<keyword evidence="4 6" id="KW-0067">ATP-binding</keyword>
<dbReference type="EC" id="2.7.11.1" evidence="8"/>
<dbReference type="EMBL" id="PVNL01000041">
    <property type="protein sequence ID" value="PRQ08570.1"/>
    <property type="molecule type" value="Genomic_DNA"/>
</dbReference>
<dbReference type="InterPro" id="IPR017441">
    <property type="entry name" value="Protein_kinase_ATP_BS"/>
</dbReference>
<evidence type="ECO:0000256" key="5">
    <source>
        <dbReference type="PROSITE-ProRule" id="PRU00221"/>
    </source>
</evidence>
<evidence type="ECO:0000256" key="1">
    <source>
        <dbReference type="ARBA" id="ARBA00022679"/>
    </source>
</evidence>
<dbReference type="GO" id="GO:0004674">
    <property type="term" value="F:protein serine/threonine kinase activity"/>
    <property type="evidence" value="ECO:0007669"/>
    <property type="project" value="UniProtKB-EC"/>
</dbReference>
<organism evidence="8 9">
    <name type="scientific">Enhygromyxa salina</name>
    <dbReference type="NCBI Taxonomy" id="215803"/>
    <lineage>
        <taxon>Bacteria</taxon>
        <taxon>Pseudomonadati</taxon>
        <taxon>Myxococcota</taxon>
        <taxon>Polyangia</taxon>
        <taxon>Nannocystales</taxon>
        <taxon>Nannocystaceae</taxon>
        <taxon>Enhygromyxa</taxon>
    </lineage>
</organism>
<feature type="repeat" description="WD" evidence="5">
    <location>
        <begin position="507"/>
        <end position="548"/>
    </location>
</feature>
<dbReference type="Gene3D" id="2.130.10.10">
    <property type="entry name" value="YVTN repeat-like/Quinoprotein amine dehydrogenase"/>
    <property type="match status" value="3"/>
</dbReference>
<dbReference type="InterPro" id="IPR008271">
    <property type="entry name" value="Ser/Thr_kinase_AS"/>
</dbReference>
<evidence type="ECO:0000256" key="2">
    <source>
        <dbReference type="ARBA" id="ARBA00022741"/>
    </source>
</evidence>
<feature type="domain" description="Protein kinase" evidence="7">
    <location>
        <begin position="26"/>
        <end position="306"/>
    </location>
</feature>
<dbReference type="AlphaFoldDB" id="A0A2S9YU15"/>
<dbReference type="PROSITE" id="PS00108">
    <property type="entry name" value="PROTEIN_KINASE_ST"/>
    <property type="match status" value="1"/>
</dbReference>
<dbReference type="PROSITE" id="PS50082">
    <property type="entry name" value="WD_REPEATS_2"/>
    <property type="match status" value="1"/>
</dbReference>
<dbReference type="PANTHER" id="PTHR43289">
    <property type="entry name" value="MITOGEN-ACTIVATED PROTEIN KINASE KINASE KINASE 20-RELATED"/>
    <property type="match status" value="1"/>
</dbReference>
<dbReference type="InterPro" id="IPR015943">
    <property type="entry name" value="WD40/YVTN_repeat-like_dom_sf"/>
</dbReference>
<comment type="caution">
    <text evidence="8">The sequence shown here is derived from an EMBL/GenBank/DDBJ whole genome shotgun (WGS) entry which is preliminary data.</text>
</comment>
<dbReference type="SUPFAM" id="SSF56112">
    <property type="entry name" value="Protein kinase-like (PK-like)"/>
    <property type="match status" value="1"/>
</dbReference>
<dbReference type="SMART" id="SM00320">
    <property type="entry name" value="WD40"/>
    <property type="match status" value="5"/>
</dbReference>
<dbReference type="InterPro" id="IPR000719">
    <property type="entry name" value="Prot_kinase_dom"/>
</dbReference>
<evidence type="ECO:0000256" key="3">
    <source>
        <dbReference type="ARBA" id="ARBA00022777"/>
    </source>
</evidence>
<dbReference type="Pfam" id="PF00400">
    <property type="entry name" value="WD40"/>
    <property type="match status" value="1"/>
</dbReference>
<dbReference type="InterPro" id="IPR001680">
    <property type="entry name" value="WD40_rpt"/>
</dbReference>
<dbReference type="GO" id="GO:0005524">
    <property type="term" value="F:ATP binding"/>
    <property type="evidence" value="ECO:0007669"/>
    <property type="project" value="UniProtKB-UniRule"/>
</dbReference>
<keyword evidence="3 8" id="KW-0418">Kinase</keyword>
<dbReference type="CDD" id="cd14014">
    <property type="entry name" value="STKc_PknB_like"/>
    <property type="match status" value="1"/>
</dbReference>
<dbReference type="InterPro" id="IPR011009">
    <property type="entry name" value="Kinase-like_dom_sf"/>
</dbReference>
<dbReference type="Gene3D" id="1.10.510.10">
    <property type="entry name" value="Transferase(Phosphotransferase) domain 1"/>
    <property type="match status" value="1"/>
</dbReference>
<dbReference type="SUPFAM" id="SSF50998">
    <property type="entry name" value="Quinoprotein alcohol dehydrogenase-like"/>
    <property type="match status" value="1"/>
</dbReference>
<feature type="binding site" evidence="6">
    <location>
        <position position="55"/>
    </location>
    <ligand>
        <name>ATP</name>
        <dbReference type="ChEBI" id="CHEBI:30616"/>
    </ligand>
</feature>
<name>A0A2S9YU15_9BACT</name>